<evidence type="ECO:0000259" key="3">
    <source>
        <dbReference type="Pfam" id="PF07589"/>
    </source>
</evidence>
<dbReference type="PATRIC" id="fig|861299.3.peg.111"/>
<evidence type="ECO:0000256" key="1">
    <source>
        <dbReference type="SAM" id="Phobius"/>
    </source>
</evidence>
<dbReference type="KEGG" id="gba:J421_0113"/>
<keyword evidence="1" id="KW-0472">Membrane</keyword>
<feature type="signal peptide" evidence="2">
    <location>
        <begin position="1"/>
        <end position="22"/>
    </location>
</feature>
<organism evidence="4 5">
    <name type="scientific">Gemmatirosa kalamazoonensis</name>
    <dbReference type="NCBI Taxonomy" id="861299"/>
    <lineage>
        <taxon>Bacteria</taxon>
        <taxon>Pseudomonadati</taxon>
        <taxon>Gemmatimonadota</taxon>
        <taxon>Gemmatimonadia</taxon>
        <taxon>Gemmatimonadales</taxon>
        <taxon>Gemmatimonadaceae</taxon>
        <taxon>Gemmatirosa</taxon>
    </lineage>
</organism>
<sequence length="284" mass="29219">MHRSIAMLSLCAVGLAPLAAHAQVVRSGAGTLADVTAIRDAFRADLGGGTVAGANGSFGGIRREINWDAVPDAFSAPNNLPANFFNANSPRGAVFATAGTGFQLSANAGVAPIAFDNIDPSYSSTFQAFSPQRLFTALGSNVVDVNFFVAGTSTAALVRGFGAIFSDVDLANTTSIQFFGPGSVSLGTFYAPSLVGSQSFSFLGVSWATPIVSRVRITNGNAALGAGVLDQNGNPVDLVVMDDFLYGEPVDARSVVPEPATLALVGGGFLALVGGTHRRRRRMV</sequence>
<dbReference type="RefSeq" id="WP_104022088.1">
    <property type="nucleotide sequence ID" value="NZ_CP007128.1"/>
</dbReference>
<dbReference type="AlphaFoldDB" id="W0RBF8"/>
<dbReference type="Proteomes" id="UP000019151">
    <property type="component" value="Chromosome"/>
</dbReference>
<reference evidence="4 5" key="1">
    <citation type="journal article" date="2014" name="Genome Announc.">
        <title>Genome Sequence and Methylome of Soil Bacterium Gemmatirosa kalamazoonensis KBS708T, a Member of the Rarely Cultivated Gemmatimonadetes Phylum.</title>
        <authorList>
            <person name="Debruyn J.M."/>
            <person name="Radosevich M."/>
            <person name="Wommack K.E."/>
            <person name="Polson S.W."/>
            <person name="Hauser L.J."/>
            <person name="Fawaz M.N."/>
            <person name="Korlach J."/>
            <person name="Tsai Y.C."/>
        </authorList>
    </citation>
    <scope>NUCLEOTIDE SEQUENCE [LARGE SCALE GENOMIC DNA]</scope>
    <source>
        <strain evidence="4 5">KBS708</strain>
    </source>
</reference>
<protein>
    <submittedName>
        <fullName evidence="4">PEP motif putative anchor domain protein</fullName>
    </submittedName>
</protein>
<feature type="transmembrane region" description="Helical" evidence="1">
    <location>
        <begin position="259"/>
        <end position="276"/>
    </location>
</feature>
<proteinExistence type="predicted"/>
<dbReference type="EMBL" id="CP007128">
    <property type="protein sequence ID" value="AHG87650.1"/>
    <property type="molecule type" value="Genomic_DNA"/>
</dbReference>
<evidence type="ECO:0000313" key="5">
    <source>
        <dbReference type="Proteomes" id="UP000019151"/>
    </source>
</evidence>
<dbReference type="OrthoDB" id="937176at2"/>
<keyword evidence="1" id="KW-1133">Transmembrane helix</keyword>
<keyword evidence="1" id="KW-0812">Transmembrane</keyword>
<dbReference type="Pfam" id="PF07589">
    <property type="entry name" value="PEP-CTERM"/>
    <property type="match status" value="1"/>
</dbReference>
<evidence type="ECO:0000256" key="2">
    <source>
        <dbReference type="SAM" id="SignalP"/>
    </source>
</evidence>
<evidence type="ECO:0000313" key="4">
    <source>
        <dbReference type="EMBL" id="AHG87650.1"/>
    </source>
</evidence>
<keyword evidence="2" id="KW-0732">Signal</keyword>
<dbReference type="InterPro" id="IPR013424">
    <property type="entry name" value="Ice-binding_C"/>
</dbReference>
<name>W0RBF8_9BACT</name>
<dbReference type="STRING" id="861299.J421_0113"/>
<dbReference type="eggNOG" id="COG2931">
    <property type="taxonomic scope" value="Bacteria"/>
</dbReference>
<gene>
    <name evidence="4" type="ORF">J421_0113</name>
</gene>
<feature type="chain" id="PRO_5004795271" evidence="2">
    <location>
        <begin position="23"/>
        <end position="284"/>
    </location>
</feature>
<dbReference type="InParanoid" id="W0RBF8"/>
<dbReference type="NCBIfam" id="TIGR02595">
    <property type="entry name" value="PEP_CTERM"/>
    <property type="match status" value="1"/>
</dbReference>
<keyword evidence="5" id="KW-1185">Reference proteome</keyword>
<feature type="domain" description="Ice-binding protein C-terminal" evidence="3">
    <location>
        <begin position="256"/>
        <end position="279"/>
    </location>
</feature>
<dbReference type="HOGENOM" id="CLU_075196_0_0_0"/>
<accession>W0RBF8</accession>